<dbReference type="Proteomes" id="UP001254608">
    <property type="component" value="Unassembled WGS sequence"/>
</dbReference>
<evidence type="ECO:0008006" key="4">
    <source>
        <dbReference type="Google" id="ProtNLM"/>
    </source>
</evidence>
<name>A0ABU2WEW8_9GAMM</name>
<reference evidence="2 3" key="1">
    <citation type="submission" date="2023-09" db="EMBL/GenBank/DDBJ databases">
        <authorList>
            <person name="Rey-Velasco X."/>
        </authorList>
    </citation>
    <scope>NUCLEOTIDE SEQUENCE [LARGE SCALE GENOMIC DNA]</scope>
    <source>
        <strain evidence="2 3">W345</strain>
    </source>
</reference>
<comment type="caution">
    <text evidence="2">The sequence shown here is derived from an EMBL/GenBank/DDBJ whole genome shotgun (WGS) entry which is preliminary data.</text>
</comment>
<evidence type="ECO:0000256" key="1">
    <source>
        <dbReference type="SAM" id="MobiDB-lite"/>
    </source>
</evidence>
<dbReference type="RefSeq" id="WP_311363806.1">
    <property type="nucleotide sequence ID" value="NZ_JAVRIC010000003.1"/>
</dbReference>
<dbReference type="EMBL" id="JAVRIC010000003">
    <property type="protein sequence ID" value="MDT0496416.1"/>
    <property type="molecule type" value="Genomic_DNA"/>
</dbReference>
<sequence>MSEDTNAAVREAAEGLTRRITRHRPRRHHLAVLRARQLRAHADSPARYARADPQVRHTHGYRRSQDVLRRDRAQWPFARLMRVASVNNEMILNYIGEHVLGLPRSY</sequence>
<organism evidence="2 3">
    <name type="scientific">Banduia mediterranea</name>
    <dbReference type="NCBI Taxonomy" id="3075609"/>
    <lineage>
        <taxon>Bacteria</taxon>
        <taxon>Pseudomonadati</taxon>
        <taxon>Pseudomonadota</taxon>
        <taxon>Gammaproteobacteria</taxon>
        <taxon>Nevskiales</taxon>
        <taxon>Algiphilaceae</taxon>
        <taxon>Banduia</taxon>
    </lineage>
</organism>
<keyword evidence="3" id="KW-1185">Reference proteome</keyword>
<feature type="region of interest" description="Disordered" evidence="1">
    <location>
        <begin position="1"/>
        <end position="21"/>
    </location>
</feature>
<proteinExistence type="predicted"/>
<protein>
    <recommendedName>
        <fullName evidence="4">Acyl-CoA dehydrogenase</fullName>
    </recommendedName>
</protein>
<gene>
    <name evidence="2" type="ORF">RM530_03425</name>
</gene>
<evidence type="ECO:0000313" key="2">
    <source>
        <dbReference type="EMBL" id="MDT0496416.1"/>
    </source>
</evidence>
<evidence type="ECO:0000313" key="3">
    <source>
        <dbReference type="Proteomes" id="UP001254608"/>
    </source>
</evidence>
<accession>A0ABU2WEW8</accession>